<evidence type="ECO:0000313" key="12">
    <source>
        <dbReference type="Proteomes" id="UP000094271"/>
    </source>
</evidence>
<dbReference type="EMBL" id="MEHA01000002">
    <property type="protein sequence ID" value="ODR54962.1"/>
    <property type="molecule type" value="Genomic_DNA"/>
</dbReference>
<evidence type="ECO:0000256" key="5">
    <source>
        <dbReference type="ARBA" id="ARBA00049629"/>
    </source>
</evidence>
<reference evidence="8 11" key="1">
    <citation type="submission" date="2016-07" db="EMBL/GenBank/DDBJ databases">
        <title>Characterization of isolates of Eisenbergiella tayi derived from blood cultures, using whole genome sequencing.</title>
        <authorList>
            <person name="Burdz T."/>
            <person name="Wiebe D."/>
            <person name="Huynh C."/>
            <person name="Bernard K."/>
        </authorList>
    </citation>
    <scope>NUCLEOTIDE SEQUENCE [LARGE SCALE GENOMIC DNA]</scope>
    <source>
        <strain evidence="8 11">NML 110608</strain>
    </source>
</reference>
<dbReference type="OrthoDB" id="1929810at2"/>
<protein>
    <recommendedName>
        <fullName evidence="6">Probable sugar-binding periplasmic protein</fullName>
    </recommendedName>
</protein>
<keyword evidence="3" id="KW-0813">Transport</keyword>
<sequence>MKNYKKKLAGLVGILLTATMILSGCGSKENEDTLETPEAVQTDAAVEAESAADNQSAETDDFAPDHKIKIRFATGTMDSDDNKAAWEEILAAYNEIQPNVEIEPVPLDWANQRTWLTMQLTGGTAPEVFQSKLSWATDDYNKGLIRNINDLMEAPNPYTDTPSWKEFYAPAVISQMQAISKDYYSTCNYMDIVKVFYNKDMFSKAGVSDIPETWSEFLDVQKKLKEAGYAPFAVPNSKPADNIYNWAERLLTYQVVEGLLPELDVNGSDSIETSEIVRGIDLDIINIEKAPFSDVFPLLKEWSQYWAEGYNAIDYTTAEQMFIRQDAAMMLGMPGTSKNMTDMGADFAYGVFTFPYLTKEDTPYACEAVYEMGAAVTEVYCIPSNVEGEELEAAEDFLRFLGSPKAMELMAELMYKMPTSAEPVTDSLDGWAPEGRTVKMNLYGPAVDQTFFEDSVLFGQLYIGDDISLEEYLKELQNSLKDMAERLKETNGWSEENNYGIVEQ</sequence>
<dbReference type="Proteomes" id="UP000094067">
    <property type="component" value="Unassembled WGS sequence"/>
</dbReference>
<accession>A0A1E3AF62</accession>
<dbReference type="Proteomes" id="UP000094271">
    <property type="component" value="Unassembled WGS sequence"/>
</dbReference>
<organism evidence="8 11">
    <name type="scientific">Eisenbergiella tayi</name>
    <dbReference type="NCBI Taxonomy" id="1432052"/>
    <lineage>
        <taxon>Bacteria</taxon>
        <taxon>Bacillati</taxon>
        <taxon>Bacillota</taxon>
        <taxon>Clostridia</taxon>
        <taxon>Lachnospirales</taxon>
        <taxon>Lachnospiraceae</taxon>
        <taxon>Eisenbergiella</taxon>
    </lineage>
</organism>
<feature type="signal peptide" evidence="7">
    <location>
        <begin position="1"/>
        <end position="23"/>
    </location>
</feature>
<reference evidence="10 12" key="3">
    <citation type="submission" date="2016-08" db="EMBL/GenBank/DDBJ databases">
        <authorList>
            <person name="Seilhamer J.J."/>
        </authorList>
    </citation>
    <scope>NUCLEOTIDE SEQUENCE [LARGE SCALE GENOMIC DNA]</scope>
    <source>
        <strain evidence="10 12">NML150140-1</strain>
    </source>
</reference>
<comment type="function">
    <text evidence="5">Part of a binding-protein-dependent transport system for a sugar.</text>
</comment>
<evidence type="ECO:0000256" key="6">
    <source>
        <dbReference type="ARBA" id="ARBA00049753"/>
    </source>
</evidence>
<evidence type="ECO:0000313" key="11">
    <source>
        <dbReference type="Proteomes" id="UP000094067"/>
    </source>
</evidence>
<dbReference type="InterPro" id="IPR006059">
    <property type="entry name" value="SBP"/>
</dbReference>
<dbReference type="RefSeq" id="WP_069153042.1">
    <property type="nucleotide sequence ID" value="NZ_DAWDRA010000123.1"/>
</dbReference>
<dbReference type="PROSITE" id="PS51257">
    <property type="entry name" value="PROKAR_LIPOPROTEIN"/>
    <property type="match status" value="1"/>
</dbReference>
<keyword evidence="13" id="KW-1185">Reference proteome</keyword>
<comment type="similarity">
    <text evidence="2">Belongs to the bacterial solute-binding protein 1 family.</text>
</comment>
<keyword evidence="4 7" id="KW-0732">Signal</keyword>
<reference evidence="9 13" key="2">
    <citation type="submission" date="2016-08" db="EMBL/GenBank/DDBJ databases">
        <title>Characterization of Isolates of Eisenbergiella tayi Derived from Blood Cultures, Using Whole Genome Sequencing.</title>
        <authorList>
            <person name="Bernier A.-M."/>
            <person name="Burdz T."/>
            <person name="Wiebe D."/>
            <person name="Bernard K."/>
        </authorList>
    </citation>
    <scope>NUCLEOTIDE SEQUENCE [LARGE SCALE GENOMIC DNA]</scope>
    <source>
        <strain evidence="9 13">NML120146</strain>
    </source>
</reference>
<evidence type="ECO:0000313" key="9">
    <source>
        <dbReference type="EMBL" id="ODR45818.1"/>
    </source>
</evidence>
<evidence type="ECO:0000313" key="13">
    <source>
        <dbReference type="Proteomes" id="UP000094869"/>
    </source>
</evidence>
<evidence type="ECO:0000256" key="4">
    <source>
        <dbReference type="ARBA" id="ARBA00022729"/>
    </source>
</evidence>
<evidence type="ECO:0000313" key="8">
    <source>
        <dbReference type="EMBL" id="ODM07382.1"/>
    </source>
</evidence>
<evidence type="ECO:0000313" key="10">
    <source>
        <dbReference type="EMBL" id="ODR54962.1"/>
    </source>
</evidence>
<dbReference type="SUPFAM" id="SSF53850">
    <property type="entry name" value="Periplasmic binding protein-like II"/>
    <property type="match status" value="1"/>
</dbReference>
<dbReference type="PANTHER" id="PTHR43649">
    <property type="entry name" value="ARABINOSE-BINDING PROTEIN-RELATED"/>
    <property type="match status" value="1"/>
</dbReference>
<proteinExistence type="inferred from homology"/>
<dbReference type="Proteomes" id="UP000094869">
    <property type="component" value="Unassembled WGS sequence"/>
</dbReference>
<dbReference type="InterPro" id="IPR050490">
    <property type="entry name" value="Bact_solute-bd_prot1"/>
</dbReference>
<evidence type="ECO:0000256" key="7">
    <source>
        <dbReference type="SAM" id="SignalP"/>
    </source>
</evidence>
<evidence type="ECO:0000256" key="1">
    <source>
        <dbReference type="ARBA" id="ARBA00004196"/>
    </source>
</evidence>
<dbReference type="GO" id="GO:0030313">
    <property type="term" value="C:cell envelope"/>
    <property type="evidence" value="ECO:0007669"/>
    <property type="project" value="UniProtKB-SubCell"/>
</dbReference>
<gene>
    <name evidence="10" type="ORF">BEI59_03270</name>
    <name evidence="8" type="ORF">BEI61_03272</name>
    <name evidence="9" type="ORF">BEI63_29020</name>
</gene>
<evidence type="ECO:0000256" key="2">
    <source>
        <dbReference type="ARBA" id="ARBA00008520"/>
    </source>
</evidence>
<dbReference type="Gene3D" id="3.40.190.10">
    <property type="entry name" value="Periplasmic binding protein-like II"/>
    <property type="match status" value="1"/>
</dbReference>
<dbReference type="PROSITE" id="PS00018">
    <property type="entry name" value="EF_HAND_1"/>
    <property type="match status" value="1"/>
</dbReference>
<dbReference type="PANTHER" id="PTHR43649:SF28">
    <property type="entry name" value="BINDING PROTEIN COMPONENT OF ABC SUGAR TRANSPORTER-RELATED"/>
    <property type="match status" value="1"/>
</dbReference>
<dbReference type="Pfam" id="PF01547">
    <property type="entry name" value="SBP_bac_1"/>
    <property type="match status" value="1"/>
</dbReference>
<evidence type="ECO:0000256" key="3">
    <source>
        <dbReference type="ARBA" id="ARBA00022448"/>
    </source>
</evidence>
<dbReference type="InterPro" id="IPR018247">
    <property type="entry name" value="EF_Hand_1_Ca_BS"/>
</dbReference>
<name>A0A1E3AF62_9FIRM</name>
<dbReference type="EMBL" id="MEHD01000051">
    <property type="protein sequence ID" value="ODR45818.1"/>
    <property type="molecule type" value="Genomic_DNA"/>
</dbReference>
<feature type="chain" id="PRO_5044556736" description="Probable sugar-binding periplasmic protein" evidence="7">
    <location>
        <begin position="24"/>
        <end position="504"/>
    </location>
</feature>
<dbReference type="AlphaFoldDB" id="A0A1E3AF62"/>
<dbReference type="EMBL" id="MCGH01000002">
    <property type="protein sequence ID" value="ODM07382.1"/>
    <property type="molecule type" value="Genomic_DNA"/>
</dbReference>
<comment type="caution">
    <text evidence="8">The sequence shown here is derived from an EMBL/GenBank/DDBJ whole genome shotgun (WGS) entry which is preliminary data.</text>
</comment>
<comment type="subcellular location">
    <subcellularLocation>
        <location evidence="1">Cell envelope</location>
    </subcellularLocation>
</comment>